<comment type="similarity">
    <text evidence="1 4">Belongs to the glutathione peroxidase family.</text>
</comment>
<dbReference type="PANTHER" id="PTHR11592:SF134">
    <property type="entry name" value="PHOSPHOLIPID HYDROPEROXIDE GLUTATHIONE PEROXIDASE"/>
    <property type="match status" value="1"/>
</dbReference>
<keyword evidence="6" id="KW-1185">Reference proteome</keyword>
<gene>
    <name evidence="5" type="ORF">RXV94_09325</name>
</gene>
<dbReference type="Pfam" id="PF00255">
    <property type="entry name" value="GSHPx"/>
    <property type="match status" value="1"/>
</dbReference>
<dbReference type="PROSITE" id="PS51355">
    <property type="entry name" value="GLUTATHIONE_PEROXID_3"/>
    <property type="match status" value="1"/>
</dbReference>
<dbReference type="CDD" id="cd00340">
    <property type="entry name" value="GSH_Peroxidase"/>
    <property type="match status" value="1"/>
</dbReference>
<dbReference type="PANTHER" id="PTHR11592">
    <property type="entry name" value="GLUTATHIONE PEROXIDASE"/>
    <property type="match status" value="1"/>
</dbReference>
<keyword evidence="3 4" id="KW-0560">Oxidoreductase</keyword>
<keyword evidence="2 4" id="KW-0575">Peroxidase</keyword>
<dbReference type="InterPro" id="IPR029759">
    <property type="entry name" value="GPX_AS"/>
</dbReference>
<evidence type="ECO:0000313" key="6">
    <source>
        <dbReference type="Proteomes" id="UP001268651"/>
    </source>
</evidence>
<evidence type="ECO:0000256" key="4">
    <source>
        <dbReference type="RuleBase" id="RU000499"/>
    </source>
</evidence>
<name>A0ABU3U7H6_9FLAO</name>
<accession>A0ABU3U7H6</accession>
<dbReference type="PIRSF" id="PIRSF000303">
    <property type="entry name" value="Glutathion_perox"/>
    <property type="match status" value="1"/>
</dbReference>
<dbReference type="Proteomes" id="UP001268651">
    <property type="component" value="Unassembled WGS sequence"/>
</dbReference>
<proteinExistence type="inferred from homology"/>
<sequence>MLSLFTKEKSEETPSESIYDIKLKALNGDIIDLYDYRGKYILFVNVASECGFTGQYEDLQKLYDKHKDKLMIIGAPCNQFGGQEPGTATEIQTFCKINYGVTFLLTEKLDVKGENQHPLYQWLTNKSKNGISNSTVKWNFQKYLINTNGELIDYYYSITNPLSSKILKHLN</sequence>
<dbReference type="Gene3D" id="3.40.30.10">
    <property type="entry name" value="Glutaredoxin"/>
    <property type="match status" value="1"/>
</dbReference>
<dbReference type="InterPro" id="IPR036249">
    <property type="entry name" value="Thioredoxin-like_sf"/>
</dbReference>
<evidence type="ECO:0000256" key="3">
    <source>
        <dbReference type="ARBA" id="ARBA00023002"/>
    </source>
</evidence>
<dbReference type="PROSITE" id="PS00460">
    <property type="entry name" value="GLUTATHIONE_PEROXID_1"/>
    <property type="match status" value="1"/>
</dbReference>
<organism evidence="5 6">
    <name type="scientific">Gilvirhabdus luticola</name>
    <dbReference type="NCBI Taxonomy" id="3079858"/>
    <lineage>
        <taxon>Bacteria</taxon>
        <taxon>Pseudomonadati</taxon>
        <taxon>Bacteroidota</taxon>
        <taxon>Flavobacteriia</taxon>
        <taxon>Flavobacteriales</taxon>
        <taxon>Flavobacteriaceae</taxon>
        <taxon>Gilvirhabdus</taxon>
    </lineage>
</organism>
<comment type="caution">
    <text evidence="5">The sequence shown here is derived from an EMBL/GenBank/DDBJ whole genome shotgun (WGS) entry which is preliminary data.</text>
</comment>
<protein>
    <recommendedName>
        <fullName evidence="4">Glutathione peroxidase</fullName>
    </recommendedName>
</protein>
<dbReference type="GO" id="GO:0004601">
    <property type="term" value="F:peroxidase activity"/>
    <property type="evidence" value="ECO:0007669"/>
    <property type="project" value="UniProtKB-KW"/>
</dbReference>
<dbReference type="RefSeq" id="WP_316662393.1">
    <property type="nucleotide sequence ID" value="NZ_JAWHTF010000004.1"/>
</dbReference>
<dbReference type="EMBL" id="JAWHTF010000004">
    <property type="protein sequence ID" value="MDU8886359.1"/>
    <property type="molecule type" value="Genomic_DNA"/>
</dbReference>
<reference evidence="5 6" key="1">
    <citation type="submission" date="2023-10" db="EMBL/GenBank/DDBJ databases">
        <title>Marimonas sp. nov. isolated from tidal mud flat.</title>
        <authorList>
            <person name="Jaincy N.J."/>
            <person name="Srinivasan S."/>
            <person name="Lee S.-S."/>
        </authorList>
    </citation>
    <scope>NUCLEOTIDE SEQUENCE [LARGE SCALE GENOMIC DNA]</scope>
    <source>
        <strain evidence="5 6">MJ-SS3</strain>
    </source>
</reference>
<evidence type="ECO:0000256" key="2">
    <source>
        <dbReference type="ARBA" id="ARBA00022559"/>
    </source>
</evidence>
<dbReference type="PRINTS" id="PR01011">
    <property type="entry name" value="GLUTPROXDASE"/>
</dbReference>
<dbReference type="InterPro" id="IPR000889">
    <property type="entry name" value="Glutathione_peroxidase"/>
</dbReference>
<dbReference type="SUPFAM" id="SSF52833">
    <property type="entry name" value="Thioredoxin-like"/>
    <property type="match status" value="1"/>
</dbReference>
<evidence type="ECO:0000313" key="5">
    <source>
        <dbReference type="EMBL" id="MDU8886359.1"/>
    </source>
</evidence>
<evidence type="ECO:0000256" key="1">
    <source>
        <dbReference type="ARBA" id="ARBA00006926"/>
    </source>
</evidence>